<dbReference type="NCBIfam" id="TIGR00199">
    <property type="entry name" value="PncC_domain"/>
    <property type="match status" value="1"/>
</dbReference>
<reference evidence="2" key="1">
    <citation type="journal article" date="2014" name="Front. Microbiol.">
        <title>High frequency of phylogenetically diverse reductive dehalogenase-homologous genes in deep subseafloor sedimentary metagenomes.</title>
        <authorList>
            <person name="Kawai M."/>
            <person name="Futagami T."/>
            <person name="Toyoda A."/>
            <person name="Takaki Y."/>
            <person name="Nishi S."/>
            <person name="Hori S."/>
            <person name="Arai W."/>
            <person name="Tsubouchi T."/>
            <person name="Morono Y."/>
            <person name="Uchiyama I."/>
            <person name="Ito T."/>
            <person name="Fujiyama A."/>
            <person name="Inagaki F."/>
            <person name="Takami H."/>
        </authorList>
    </citation>
    <scope>NUCLEOTIDE SEQUENCE</scope>
    <source>
        <strain evidence="2">Expedition CK06-06</strain>
    </source>
</reference>
<dbReference type="EMBL" id="BARU01011558">
    <property type="protein sequence ID" value="GAH31701.1"/>
    <property type="molecule type" value="Genomic_DNA"/>
</dbReference>
<dbReference type="Pfam" id="PF02464">
    <property type="entry name" value="CinA"/>
    <property type="match status" value="1"/>
</dbReference>
<comment type="caution">
    <text evidence="2">The sequence shown here is derived from an EMBL/GenBank/DDBJ whole genome shotgun (WGS) entry which is preliminary data.</text>
</comment>
<protein>
    <recommendedName>
        <fullName evidence="1">CinA C-terminal domain-containing protein</fullName>
    </recommendedName>
</protein>
<proteinExistence type="predicted"/>
<dbReference type="InterPro" id="IPR008136">
    <property type="entry name" value="CinA_C"/>
</dbReference>
<dbReference type="SUPFAM" id="SSF142433">
    <property type="entry name" value="CinA-like"/>
    <property type="match status" value="1"/>
</dbReference>
<dbReference type="InterPro" id="IPR036653">
    <property type="entry name" value="CinA-like_C"/>
</dbReference>
<name>X1EEI0_9ZZZZ</name>
<gene>
    <name evidence="2" type="ORF">S03H2_21657</name>
</gene>
<organism evidence="2">
    <name type="scientific">marine sediment metagenome</name>
    <dbReference type="NCBI Taxonomy" id="412755"/>
    <lineage>
        <taxon>unclassified sequences</taxon>
        <taxon>metagenomes</taxon>
        <taxon>ecological metagenomes</taxon>
    </lineage>
</organism>
<dbReference type="AlphaFoldDB" id="X1EEI0"/>
<accession>X1EEI0</accession>
<evidence type="ECO:0000259" key="1">
    <source>
        <dbReference type="Pfam" id="PF02464"/>
    </source>
</evidence>
<feature type="domain" description="CinA C-terminal" evidence="1">
    <location>
        <begin position="21"/>
        <end position="161"/>
    </location>
</feature>
<evidence type="ECO:0000313" key="2">
    <source>
        <dbReference type="EMBL" id="GAH31701.1"/>
    </source>
</evidence>
<dbReference type="Gene3D" id="3.90.950.20">
    <property type="entry name" value="CinA-like"/>
    <property type="match status" value="1"/>
</dbReference>
<sequence length="171" mass="18335">MKKPEIEIADLIKECQARRGKLVTIGTAESATGGRIADRLTNVPGSSDYFKGSLVAYSNEVKINVLGVRKETIENYGAVSSQTAIEMAEGGRRLLDVDMCVSNTGIAGPSGGSSEKPVGLFHIGIAAKDGSLSQKYIFQGNREENKREVAEAALSILRQYLVQCISKLKKG</sequence>